<dbReference type="RefSeq" id="XP_037170207.1">
    <property type="nucleotide sequence ID" value="XM_037302700.1"/>
</dbReference>
<dbReference type="Proteomes" id="UP000578531">
    <property type="component" value="Unassembled WGS sequence"/>
</dbReference>
<proteinExistence type="predicted"/>
<dbReference type="InterPro" id="IPR016181">
    <property type="entry name" value="Acyl_CoA_acyltransferase"/>
</dbReference>
<keyword evidence="2" id="KW-0012">Acyltransferase</keyword>
<evidence type="ECO:0000256" key="1">
    <source>
        <dbReference type="ARBA" id="ARBA00022679"/>
    </source>
</evidence>
<reference evidence="5 6" key="1">
    <citation type="journal article" date="2020" name="Genomics">
        <title>Complete, high-quality genomes from long-read metagenomic sequencing of two wolf lichen thalli reveals enigmatic genome architecture.</title>
        <authorList>
            <person name="McKenzie S.K."/>
            <person name="Walston R.F."/>
            <person name="Allen J.L."/>
        </authorList>
    </citation>
    <scope>NUCLEOTIDE SEQUENCE [LARGE SCALE GENOMIC DNA]</scope>
    <source>
        <strain evidence="5">WasteWater2</strain>
    </source>
</reference>
<feature type="domain" description="N-acetyltransferase" evidence="4">
    <location>
        <begin position="129"/>
        <end position="267"/>
    </location>
</feature>
<evidence type="ECO:0000259" key="4">
    <source>
        <dbReference type="PROSITE" id="PS51186"/>
    </source>
</evidence>
<dbReference type="SUPFAM" id="SSF55729">
    <property type="entry name" value="Acyl-CoA N-acyltransferases (Nat)"/>
    <property type="match status" value="1"/>
</dbReference>
<dbReference type="PANTHER" id="PTHR10908">
    <property type="entry name" value="SEROTONIN N-ACETYLTRANSFERASE"/>
    <property type="match status" value="1"/>
</dbReference>
<gene>
    <name evidence="5" type="ORF">HO173_000752</name>
</gene>
<dbReference type="OrthoDB" id="30840at2759"/>
<protein>
    <recommendedName>
        <fullName evidence="4">N-acetyltransferase domain-containing protein</fullName>
    </recommendedName>
</protein>
<feature type="region of interest" description="Disordered" evidence="3">
    <location>
        <begin position="1"/>
        <end position="37"/>
    </location>
</feature>
<evidence type="ECO:0000256" key="3">
    <source>
        <dbReference type="SAM" id="MobiDB-lite"/>
    </source>
</evidence>
<name>A0A8H6G5J6_9LECA</name>
<accession>A0A8H6G5J6</accession>
<dbReference type="GeneID" id="59282430"/>
<dbReference type="PANTHER" id="PTHR10908:SF0">
    <property type="entry name" value="SEROTONIN N-ACETYLTRANSFERASE"/>
    <property type="match status" value="1"/>
</dbReference>
<sequence>MMPQDLFSDSLVASPESQTPRLDVSEGSTATGNDGYNEFTIHRQEGKRSSAQQLRTNRAKVNERNDLHPYVQTLSLSNLESCVALENAVFSELERCAREKFIYRLTTCPELCLGLFSSTPPNSPNASIPTFPTARPADSASPDLKSVLIAMVISTKTMSPTVTDESMDVAPNWKINPSNTSIHGHREDGRTIAIHSLSVLPAFQGRGLGKTIMKAYQQRMETSGIADRMALLAHDHLEEMYEGMGFENKGKSDVRFAGGGWNSLTYEFAEHGPGS</sequence>
<dbReference type="CDD" id="cd04301">
    <property type="entry name" value="NAT_SF"/>
    <property type="match status" value="1"/>
</dbReference>
<keyword evidence="6" id="KW-1185">Reference proteome</keyword>
<dbReference type="GO" id="GO:0004059">
    <property type="term" value="F:aralkylamine N-acetyltransferase activity"/>
    <property type="evidence" value="ECO:0007669"/>
    <property type="project" value="TreeGrafter"/>
</dbReference>
<dbReference type="GO" id="GO:0005737">
    <property type="term" value="C:cytoplasm"/>
    <property type="evidence" value="ECO:0007669"/>
    <property type="project" value="TreeGrafter"/>
</dbReference>
<comment type="caution">
    <text evidence="5">The sequence shown here is derived from an EMBL/GenBank/DDBJ whole genome shotgun (WGS) entry which is preliminary data.</text>
</comment>
<dbReference type="EMBL" id="JACCJC010000002">
    <property type="protein sequence ID" value="KAF6240959.1"/>
    <property type="molecule type" value="Genomic_DNA"/>
</dbReference>
<feature type="compositionally biased region" description="Polar residues" evidence="3">
    <location>
        <begin position="15"/>
        <end position="34"/>
    </location>
</feature>
<dbReference type="InterPro" id="IPR051635">
    <property type="entry name" value="SNAT-like"/>
</dbReference>
<evidence type="ECO:0000256" key="2">
    <source>
        <dbReference type="ARBA" id="ARBA00023315"/>
    </source>
</evidence>
<evidence type="ECO:0000313" key="5">
    <source>
        <dbReference type="EMBL" id="KAF6240959.1"/>
    </source>
</evidence>
<dbReference type="Gene3D" id="3.40.630.30">
    <property type="match status" value="1"/>
</dbReference>
<dbReference type="InterPro" id="IPR000182">
    <property type="entry name" value="GNAT_dom"/>
</dbReference>
<keyword evidence="1" id="KW-0808">Transferase</keyword>
<evidence type="ECO:0000313" key="6">
    <source>
        <dbReference type="Proteomes" id="UP000578531"/>
    </source>
</evidence>
<organism evidence="5 6">
    <name type="scientific">Letharia columbiana</name>
    <dbReference type="NCBI Taxonomy" id="112416"/>
    <lineage>
        <taxon>Eukaryota</taxon>
        <taxon>Fungi</taxon>
        <taxon>Dikarya</taxon>
        <taxon>Ascomycota</taxon>
        <taxon>Pezizomycotina</taxon>
        <taxon>Lecanoromycetes</taxon>
        <taxon>OSLEUM clade</taxon>
        <taxon>Lecanoromycetidae</taxon>
        <taxon>Lecanorales</taxon>
        <taxon>Lecanorineae</taxon>
        <taxon>Parmeliaceae</taxon>
        <taxon>Letharia</taxon>
    </lineage>
</organism>
<dbReference type="Pfam" id="PF13673">
    <property type="entry name" value="Acetyltransf_10"/>
    <property type="match status" value="1"/>
</dbReference>
<dbReference type="PROSITE" id="PS51186">
    <property type="entry name" value="GNAT"/>
    <property type="match status" value="1"/>
</dbReference>
<dbReference type="AlphaFoldDB" id="A0A8H6G5J6"/>